<dbReference type="InterPro" id="IPR001245">
    <property type="entry name" value="Ser-Thr/Tyr_kinase_cat_dom"/>
</dbReference>
<feature type="transmembrane region" description="Helical" evidence="22">
    <location>
        <begin position="490"/>
        <end position="513"/>
    </location>
</feature>
<evidence type="ECO:0000256" key="5">
    <source>
        <dbReference type="ARBA" id="ARBA00022614"/>
    </source>
</evidence>
<evidence type="ECO:0000256" key="12">
    <source>
        <dbReference type="ARBA" id="ARBA00022840"/>
    </source>
</evidence>
<evidence type="ECO:0000259" key="24">
    <source>
        <dbReference type="PROSITE" id="PS50011"/>
    </source>
</evidence>
<keyword evidence="4" id="KW-0723">Serine/threonine-protein kinase</keyword>
<keyword evidence="15" id="KW-1015">Disulfide bond</keyword>
<evidence type="ECO:0000256" key="2">
    <source>
        <dbReference type="ARBA" id="ARBA00008684"/>
    </source>
</evidence>
<dbReference type="GO" id="GO:0005524">
    <property type="term" value="F:ATP binding"/>
    <property type="evidence" value="ECO:0007669"/>
    <property type="project" value="UniProtKB-UniRule"/>
</dbReference>
<dbReference type="FunFam" id="3.80.10.10:FF:000190">
    <property type="entry name" value="Receptor-like kinase TMK4"/>
    <property type="match status" value="1"/>
</dbReference>
<evidence type="ECO:0000313" key="25">
    <source>
        <dbReference type="EMBL" id="KAJ6807613.1"/>
    </source>
</evidence>
<dbReference type="FunFam" id="3.80.10.10:FF:000129">
    <property type="entry name" value="Leucine-rich repeat receptor-like kinase"/>
    <property type="match status" value="1"/>
</dbReference>
<keyword evidence="9" id="KW-0677">Repeat</keyword>
<dbReference type="EC" id="2.7.11.1" evidence="3"/>
<evidence type="ECO:0000256" key="10">
    <source>
        <dbReference type="ARBA" id="ARBA00022741"/>
    </source>
</evidence>
<evidence type="ECO:0000256" key="3">
    <source>
        <dbReference type="ARBA" id="ARBA00012513"/>
    </source>
</evidence>
<protein>
    <recommendedName>
        <fullName evidence="3">non-specific serine/threonine protein kinase</fullName>
        <ecNumber evidence="3">2.7.11.1</ecNumber>
    </recommendedName>
</protein>
<dbReference type="InterPro" id="IPR000719">
    <property type="entry name" value="Prot_kinase_dom"/>
</dbReference>
<dbReference type="SMART" id="SM00220">
    <property type="entry name" value="S_TKc"/>
    <property type="match status" value="1"/>
</dbReference>
<dbReference type="PANTHER" id="PTHR47986:SF29">
    <property type="entry name" value="RECEPTOR PROTEIN KINASE TMK1"/>
    <property type="match status" value="1"/>
</dbReference>
<dbReference type="AlphaFoldDB" id="A0AAX6EUC6"/>
<dbReference type="EMBL" id="JANAVB010033819">
    <property type="protein sequence ID" value="KAJ6807613.1"/>
    <property type="molecule type" value="Genomic_DNA"/>
</dbReference>
<evidence type="ECO:0000256" key="13">
    <source>
        <dbReference type="ARBA" id="ARBA00022989"/>
    </source>
</evidence>
<proteinExistence type="inferred from homology"/>
<dbReference type="Proteomes" id="UP001140949">
    <property type="component" value="Unassembled WGS sequence"/>
</dbReference>
<keyword evidence="12 20" id="KW-0067">ATP-binding</keyword>
<evidence type="ECO:0000256" key="23">
    <source>
        <dbReference type="SAM" id="SignalP"/>
    </source>
</evidence>
<dbReference type="Gene3D" id="3.30.200.20">
    <property type="entry name" value="Phosphorylase Kinase, domain 1"/>
    <property type="match status" value="1"/>
</dbReference>
<evidence type="ECO:0000256" key="11">
    <source>
        <dbReference type="ARBA" id="ARBA00022777"/>
    </source>
</evidence>
<reference evidence="25" key="1">
    <citation type="journal article" date="2023" name="GigaByte">
        <title>Genome assembly of the bearded iris, Iris pallida Lam.</title>
        <authorList>
            <person name="Bruccoleri R.E."/>
            <person name="Oakeley E.J."/>
            <person name="Faust A.M.E."/>
            <person name="Altorfer M."/>
            <person name="Dessus-Babus S."/>
            <person name="Burckhardt D."/>
            <person name="Oertli M."/>
            <person name="Naumann U."/>
            <person name="Petersen F."/>
            <person name="Wong J."/>
        </authorList>
    </citation>
    <scope>NUCLEOTIDE SEQUENCE</scope>
    <source>
        <strain evidence="25">GSM-AAB239-AS_SAM_17_03QT</strain>
    </source>
</reference>
<comment type="similarity">
    <text evidence="2">Belongs to the protein kinase superfamily. Ser/Thr protein kinase family.</text>
</comment>
<organism evidence="25 26">
    <name type="scientific">Iris pallida</name>
    <name type="common">Sweet iris</name>
    <dbReference type="NCBI Taxonomy" id="29817"/>
    <lineage>
        <taxon>Eukaryota</taxon>
        <taxon>Viridiplantae</taxon>
        <taxon>Streptophyta</taxon>
        <taxon>Embryophyta</taxon>
        <taxon>Tracheophyta</taxon>
        <taxon>Spermatophyta</taxon>
        <taxon>Magnoliopsida</taxon>
        <taxon>Liliopsida</taxon>
        <taxon>Asparagales</taxon>
        <taxon>Iridaceae</taxon>
        <taxon>Iridoideae</taxon>
        <taxon>Irideae</taxon>
        <taxon>Iris</taxon>
    </lineage>
</organism>
<dbReference type="PROSITE" id="PS00107">
    <property type="entry name" value="PROTEIN_KINASE_ATP"/>
    <property type="match status" value="1"/>
</dbReference>
<dbReference type="InterPro" id="IPR052422">
    <property type="entry name" value="Auxin_Ser/Thr_Kinase"/>
</dbReference>
<dbReference type="GO" id="GO:0005886">
    <property type="term" value="C:plasma membrane"/>
    <property type="evidence" value="ECO:0007669"/>
    <property type="project" value="UniProtKB-SubCell"/>
</dbReference>
<comment type="catalytic activity">
    <reaction evidence="19">
        <text>L-seryl-[protein] + ATP = O-phospho-L-seryl-[protein] + ADP + H(+)</text>
        <dbReference type="Rhea" id="RHEA:17989"/>
        <dbReference type="Rhea" id="RHEA-COMP:9863"/>
        <dbReference type="Rhea" id="RHEA-COMP:11604"/>
        <dbReference type="ChEBI" id="CHEBI:15378"/>
        <dbReference type="ChEBI" id="CHEBI:29999"/>
        <dbReference type="ChEBI" id="CHEBI:30616"/>
        <dbReference type="ChEBI" id="CHEBI:83421"/>
        <dbReference type="ChEBI" id="CHEBI:456216"/>
        <dbReference type="EC" id="2.7.11.1"/>
    </reaction>
</comment>
<comment type="subcellular location">
    <subcellularLocation>
        <location evidence="1">Cell membrane</location>
        <topology evidence="1">Single-pass membrane protein</topology>
    </subcellularLocation>
</comment>
<comment type="catalytic activity">
    <reaction evidence="18">
        <text>L-threonyl-[protein] + ATP = O-phospho-L-threonyl-[protein] + ADP + H(+)</text>
        <dbReference type="Rhea" id="RHEA:46608"/>
        <dbReference type="Rhea" id="RHEA-COMP:11060"/>
        <dbReference type="Rhea" id="RHEA-COMP:11605"/>
        <dbReference type="ChEBI" id="CHEBI:15378"/>
        <dbReference type="ChEBI" id="CHEBI:30013"/>
        <dbReference type="ChEBI" id="CHEBI:30616"/>
        <dbReference type="ChEBI" id="CHEBI:61977"/>
        <dbReference type="ChEBI" id="CHEBI:456216"/>
        <dbReference type="EC" id="2.7.11.1"/>
    </reaction>
</comment>
<evidence type="ECO:0000256" key="8">
    <source>
        <dbReference type="ARBA" id="ARBA00022729"/>
    </source>
</evidence>
<dbReference type="FunFam" id="3.30.200.20:FF:000226">
    <property type="entry name" value="receptor protein kinase TMK1"/>
    <property type="match status" value="1"/>
</dbReference>
<keyword evidence="7 22" id="KW-0812">Transmembrane</keyword>
<dbReference type="PROSITE" id="PS00108">
    <property type="entry name" value="PROTEIN_KINASE_ST"/>
    <property type="match status" value="1"/>
</dbReference>
<dbReference type="InterPro" id="IPR017441">
    <property type="entry name" value="Protein_kinase_ATP_BS"/>
</dbReference>
<dbReference type="PANTHER" id="PTHR47986">
    <property type="entry name" value="OSJNBA0070M12.3 PROTEIN"/>
    <property type="match status" value="1"/>
</dbReference>
<feature type="signal peptide" evidence="23">
    <location>
        <begin position="1"/>
        <end position="21"/>
    </location>
</feature>
<dbReference type="Pfam" id="PF08263">
    <property type="entry name" value="LRRNT_2"/>
    <property type="match status" value="2"/>
</dbReference>
<feature type="domain" description="Protein kinase" evidence="24">
    <location>
        <begin position="582"/>
        <end position="864"/>
    </location>
</feature>
<keyword evidence="10 20" id="KW-0547">Nucleotide-binding</keyword>
<evidence type="ECO:0000256" key="7">
    <source>
        <dbReference type="ARBA" id="ARBA00022692"/>
    </source>
</evidence>
<evidence type="ECO:0000256" key="22">
    <source>
        <dbReference type="SAM" id="Phobius"/>
    </source>
</evidence>
<dbReference type="InterPro" id="IPR011009">
    <property type="entry name" value="Kinase-like_dom_sf"/>
</dbReference>
<evidence type="ECO:0000256" key="17">
    <source>
        <dbReference type="ARBA" id="ARBA00023180"/>
    </source>
</evidence>
<evidence type="ECO:0000256" key="6">
    <source>
        <dbReference type="ARBA" id="ARBA00022679"/>
    </source>
</evidence>
<feature type="region of interest" description="Disordered" evidence="21">
    <location>
        <begin position="433"/>
        <end position="483"/>
    </location>
</feature>
<keyword evidence="13 22" id="KW-1133">Transmembrane helix</keyword>
<dbReference type="Pfam" id="PF00560">
    <property type="entry name" value="LRR_1"/>
    <property type="match status" value="4"/>
</dbReference>
<dbReference type="InterPro" id="IPR001611">
    <property type="entry name" value="Leu-rich_rpt"/>
</dbReference>
<evidence type="ECO:0000256" key="19">
    <source>
        <dbReference type="ARBA" id="ARBA00048679"/>
    </source>
</evidence>
<feature type="compositionally biased region" description="Low complexity" evidence="21">
    <location>
        <begin position="461"/>
        <end position="476"/>
    </location>
</feature>
<dbReference type="InterPro" id="IPR013210">
    <property type="entry name" value="LRR_N_plant-typ"/>
</dbReference>
<accession>A0AAX6EUC6</accession>
<keyword evidence="16 25" id="KW-0675">Receptor</keyword>
<evidence type="ECO:0000256" key="1">
    <source>
        <dbReference type="ARBA" id="ARBA00004162"/>
    </source>
</evidence>
<feature type="chain" id="PRO_5043466783" description="non-specific serine/threonine protein kinase" evidence="23">
    <location>
        <begin position="22"/>
        <end position="939"/>
    </location>
</feature>
<keyword evidence="6" id="KW-0808">Transferase</keyword>
<evidence type="ECO:0000313" key="26">
    <source>
        <dbReference type="Proteomes" id="UP001140949"/>
    </source>
</evidence>
<dbReference type="InterPro" id="IPR032675">
    <property type="entry name" value="LRR_dom_sf"/>
</dbReference>
<evidence type="ECO:0000256" key="18">
    <source>
        <dbReference type="ARBA" id="ARBA00047899"/>
    </source>
</evidence>
<keyword evidence="17" id="KW-0325">Glycoprotein</keyword>
<keyword evidence="14 22" id="KW-0472">Membrane</keyword>
<evidence type="ECO:0000256" key="16">
    <source>
        <dbReference type="ARBA" id="ARBA00023170"/>
    </source>
</evidence>
<dbReference type="InterPro" id="IPR008271">
    <property type="entry name" value="Ser/Thr_kinase_AS"/>
</dbReference>
<dbReference type="SUPFAM" id="SSF52058">
    <property type="entry name" value="L domain-like"/>
    <property type="match status" value="1"/>
</dbReference>
<gene>
    <name evidence="25" type="ORF">M6B38_169245</name>
</gene>
<keyword evidence="26" id="KW-1185">Reference proteome</keyword>
<evidence type="ECO:0000256" key="21">
    <source>
        <dbReference type="SAM" id="MobiDB-lite"/>
    </source>
</evidence>
<comment type="caution">
    <text evidence="25">The sequence shown here is derived from an EMBL/GenBank/DDBJ whole genome shotgun (WGS) entry which is preliminary data.</text>
</comment>
<dbReference type="Gene3D" id="1.10.510.10">
    <property type="entry name" value="Transferase(Phosphotransferase) domain 1"/>
    <property type="match status" value="1"/>
</dbReference>
<evidence type="ECO:0000256" key="15">
    <source>
        <dbReference type="ARBA" id="ARBA00023157"/>
    </source>
</evidence>
<reference evidence="25" key="2">
    <citation type="submission" date="2023-04" db="EMBL/GenBank/DDBJ databases">
        <authorList>
            <person name="Bruccoleri R.E."/>
            <person name="Oakeley E.J."/>
            <person name="Faust A.-M."/>
            <person name="Dessus-Babus S."/>
            <person name="Altorfer M."/>
            <person name="Burckhardt D."/>
            <person name="Oertli M."/>
            <person name="Naumann U."/>
            <person name="Petersen F."/>
            <person name="Wong J."/>
        </authorList>
    </citation>
    <scope>NUCLEOTIDE SEQUENCE</scope>
    <source>
        <strain evidence="25">GSM-AAB239-AS_SAM_17_03QT</strain>
        <tissue evidence="25">Leaf</tissue>
    </source>
</reference>
<dbReference type="PROSITE" id="PS50011">
    <property type="entry name" value="PROTEIN_KINASE_DOM"/>
    <property type="match status" value="1"/>
</dbReference>
<name>A0AAX6EUC6_IRIPA</name>
<dbReference type="Gene3D" id="3.80.10.10">
    <property type="entry name" value="Ribonuclease Inhibitor"/>
    <property type="match status" value="2"/>
</dbReference>
<dbReference type="SUPFAM" id="SSF56112">
    <property type="entry name" value="Protein kinase-like (PK-like)"/>
    <property type="match status" value="1"/>
</dbReference>
<dbReference type="Pfam" id="PF07714">
    <property type="entry name" value="PK_Tyr_Ser-Thr"/>
    <property type="match status" value="1"/>
</dbReference>
<evidence type="ECO:0000256" key="9">
    <source>
        <dbReference type="ARBA" id="ARBA00022737"/>
    </source>
</evidence>
<keyword evidence="8 23" id="KW-0732">Signal</keyword>
<dbReference type="InterPro" id="IPR003591">
    <property type="entry name" value="Leu-rich_rpt_typical-subtyp"/>
</dbReference>
<sequence>MAEHRILPLLLLTLILAAADSATFPGDRSALLLLARSIGADASRGWNDSSDPCSDWAPDVGCDSSGRVTRVQIKNLAVAPRSGPLPPEIANLTSLVKLELPRLSLTGPLPSLSPLSSLQVLFLHGNLFDSVPAGFFSGLDSLVSAFLDDNPFAPWPIDASLKSCTRLQQFSARNASVTGPLPDFLGDLPSLQLLHLSNNLLSGGIPPSFATSRIADLSLNNQRGSRLSGGIGVVSNMTSLSVLNLQSNSFSGPLPDFSQLTGLRTLSLRDNSFTGPVPESLTRLGTLKSVVLTNNLLQGPAPRFADGVELDVDAKSESFCHDSPDPCDPRVEVLLSVAASVGYPVAFAENWKGNDPCAQWTGIGCDRDGSIVTVNFKRQNLTGVISPDFEKLETLVNLDLTDNHLVGTIPPGLTNLKSLKKLDVSNNDLSGPVPSFGNGATVKTDGNPNIKKGVPADTPPSGGSTAGSPPGSSDSGVEGGSGGKKSSVGVIVGSVCGGIVVLGVVGLLIFCFWKKKQRNYCRPPSMVIHPDHSSSDTEMLKLTIAMNGCVANPNRPQDNVHVVEPVNMAIKMELLREVTNNFSPDNILGRGGFGTVYGGQLHDGTLIAVKRMEATAMGSKGTNEFKSEISVLTKVRHRHLVSLLGYCLEGNEKILVYEYMPQGTLSRHLFGWSKAGLKPLEWMRRLSIALDVARGVEYLHSLANQTFIHRDLKPSNILLGDDMRAKVADFGLVRLAPEGKHCSVETRLAGTFGYLAPEYAVTGRVTTKADVFSFGVILMELVTGRKALDESQAEENIHLVSWFRRMYHNNETFPQAIDPTIDIADKETMSSVLIVSELAGHCCARDPHQRPDMGYAVNIISSLVEHWKPSECDQNDDGYGIDLNLTLQQAVSQWQASDSGSQAGSDHLLLRYGSSDEDTTQNSIPTLPGGFASETYSGR</sequence>
<dbReference type="FunFam" id="1.10.510.10:FF:000198">
    <property type="entry name" value="receptor protein kinase TMK1"/>
    <property type="match status" value="1"/>
</dbReference>
<keyword evidence="5" id="KW-0433">Leucine-rich repeat</keyword>
<evidence type="ECO:0000256" key="20">
    <source>
        <dbReference type="PROSITE-ProRule" id="PRU10141"/>
    </source>
</evidence>
<keyword evidence="11 25" id="KW-0418">Kinase</keyword>
<feature type="region of interest" description="Disordered" evidence="21">
    <location>
        <begin position="913"/>
        <end position="939"/>
    </location>
</feature>
<dbReference type="CDD" id="cd14066">
    <property type="entry name" value="STKc_IRAK"/>
    <property type="match status" value="1"/>
</dbReference>
<feature type="binding site" evidence="20">
    <location>
        <position position="610"/>
    </location>
    <ligand>
        <name>ATP</name>
        <dbReference type="ChEBI" id="CHEBI:30616"/>
    </ligand>
</feature>
<dbReference type="GO" id="GO:0004674">
    <property type="term" value="F:protein serine/threonine kinase activity"/>
    <property type="evidence" value="ECO:0007669"/>
    <property type="project" value="UniProtKB-KW"/>
</dbReference>
<evidence type="ECO:0000256" key="14">
    <source>
        <dbReference type="ARBA" id="ARBA00023136"/>
    </source>
</evidence>
<evidence type="ECO:0000256" key="4">
    <source>
        <dbReference type="ARBA" id="ARBA00022527"/>
    </source>
</evidence>
<dbReference type="SMART" id="SM00369">
    <property type="entry name" value="LRR_TYP"/>
    <property type="match status" value="5"/>
</dbReference>